<evidence type="ECO:0000259" key="2">
    <source>
        <dbReference type="Pfam" id="PF13568"/>
    </source>
</evidence>
<feature type="chain" id="PRO_5029658035" evidence="1">
    <location>
        <begin position="20"/>
        <end position="198"/>
    </location>
</feature>
<evidence type="ECO:0000313" key="3">
    <source>
        <dbReference type="EMBL" id="MVN22860.1"/>
    </source>
</evidence>
<accession>A0A7K1T0Q7</accession>
<proteinExistence type="predicted"/>
<evidence type="ECO:0000313" key="4">
    <source>
        <dbReference type="Proteomes" id="UP000462014"/>
    </source>
</evidence>
<keyword evidence="4" id="KW-1185">Reference proteome</keyword>
<comment type="caution">
    <text evidence="3">The sequence shown here is derived from an EMBL/GenBank/DDBJ whole genome shotgun (WGS) entry which is preliminary data.</text>
</comment>
<feature type="domain" description="Outer membrane protein beta-barrel" evidence="2">
    <location>
        <begin position="20"/>
        <end position="178"/>
    </location>
</feature>
<dbReference type="Pfam" id="PF13568">
    <property type="entry name" value="OMP_b-brl_2"/>
    <property type="match status" value="1"/>
</dbReference>
<dbReference type="InterPro" id="IPR036709">
    <property type="entry name" value="Autotransporte_beta_dom_sf"/>
</dbReference>
<dbReference type="EMBL" id="WPIK01000014">
    <property type="protein sequence ID" value="MVN22860.1"/>
    <property type="molecule type" value="Genomic_DNA"/>
</dbReference>
<dbReference type="RefSeq" id="WP_157568524.1">
    <property type="nucleotide sequence ID" value="NZ_WPIK01000014.1"/>
</dbReference>
<dbReference type="Proteomes" id="UP000462014">
    <property type="component" value="Unassembled WGS sequence"/>
</dbReference>
<evidence type="ECO:0000256" key="1">
    <source>
        <dbReference type="SAM" id="SignalP"/>
    </source>
</evidence>
<gene>
    <name evidence="3" type="ORF">GO621_15135</name>
</gene>
<sequence length="198" mass="22033">MKKYFFTVLVAALSFSAKAQFSLGVKGGVNFSHLSVNNGQINASELPGYQIGLWTRIGKGFYVQPEVYLGSSGSNFNFQYNHSNQTVTESGKVRFTTLNVPLLLGQSFGLSKLNFRLMAGPMYSYVLNNDQNLSQNIKNAYQDFGNYRNSTLGYQAGAGIDILNFSVDLRYEGGLTEINPAYGQRQNVWHLSLGYKFL</sequence>
<dbReference type="AlphaFoldDB" id="A0A7K1T0Q7"/>
<feature type="signal peptide" evidence="1">
    <location>
        <begin position="1"/>
        <end position="19"/>
    </location>
</feature>
<dbReference type="InterPro" id="IPR025665">
    <property type="entry name" value="Beta-barrel_OMP_2"/>
</dbReference>
<protein>
    <submittedName>
        <fullName evidence="3">Outer membrane beta-barrel protein</fullName>
    </submittedName>
</protein>
<reference evidence="3 4" key="1">
    <citation type="submission" date="2019-12" db="EMBL/GenBank/DDBJ databases">
        <title>Mucilaginibacter sp. HMF7410 genome sequencing and assembly.</title>
        <authorList>
            <person name="Kang H."/>
            <person name="Cha I."/>
            <person name="Kim H."/>
            <person name="Joh K."/>
        </authorList>
    </citation>
    <scope>NUCLEOTIDE SEQUENCE [LARGE SCALE GENOMIC DNA]</scope>
    <source>
        <strain evidence="3 4">HMF7410</strain>
    </source>
</reference>
<keyword evidence="1" id="KW-0732">Signal</keyword>
<dbReference type="SUPFAM" id="SSF103515">
    <property type="entry name" value="Autotransporter"/>
    <property type="match status" value="1"/>
</dbReference>
<name>A0A7K1T0Q7_9SPHI</name>
<organism evidence="3 4">
    <name type="scientific">Mucilaginibacter arboris</name>
    <dbReference type="NCBI Taxonomy" id="2682090"/>
    <lineage>
        <taxon>Bacteria</taxon>
        <taxon>Pseudomonadati</taxon>
        <taxon>Bacteroidota</taxon>
        <taxon>Sphingobacteriia</taxon>
        <taxon>Sphingobacteriales</taxon>
        <taxon>Sphingobacteriaceae</taxon>
        <taxon>Mucilaginibacter</taxon>
    </lineage>
</organism>